<proteinExistence type="inferred from homology"/>
<dbReference type="InterPro" id="IPR000990">
    <property type="entry name" value="Innexin"/>
</dbReference>
<dbReference type="GO" id="GO:0005886">
    <property type="term" value="C:plasma membrane"/>
    <property type="evidence" value="ECO:0007669"/>
    <property type="project" value="UniProtKB-SubCell"/>
</dbReference>
<name>A0A7R9IZB4_TIMCA</name>
<keyword evidence="7" id="KW-0965">Cell junction</keyword>
<keyword evidence="3 12" id="KW-0813">Transport</keyword>
<feature type="transmembrane region" description="Helical" evidence="12">
    <location>
        <begin position="291"/>
        <end position="312"/>
    </location>
</feature>
<dbReference type="GO" id="GO:0005243">
    <property type="term" value="F:gap junction channel activity"/>
    <property type="evidence" value="ECO:0007669"/>
    <property type="project" value="TreeGrafter"/>
</dbReference>
<evidence type="ECO:0000256" key="4">
    <source>
        <dbReference type="ARBA" id="ARBA00022475"/>
    </source>
</evidence>
<dbReference type="EMBL" id="OE179719">
    <property type="protein sequence ID" value="CAD7569578.1"/>
    <property type="molecule type" value="Genomic_DNA"/>
</dbReference>
<sequence>MVKTSETRLGVVKTFLSISQNSKISLKAVSIDNAVFKLHYLLSHKLLLICTAFVCGHQYLGGHIDCIADKGISSHVINTFCFSTSTFTVVNNADRTRLGAMIHPGIGPVDLDTEEVVHHAYYQWVPFVLFAQAMLFYIPRLVWGHLEGRRVEYFVKGFELAPLELIDKEVRINRDVRIPSASDRSVRIVALRRAFVERLGYNEYWVASLVFCELLNAANVIFQGYAMQKFLGGSFLNLGLEVMYPNEDVDRLDVVFPKMTKCTFHKFGATGSIINHDALCVMPLNAVNEKIYVFLWFWMVFVGVMTAGGLLWRVLTLCLHSRWVGFTAALLKMTNSGVLDHRSLHKVVMVMTFSDWMLLRYIAKNIHGIAFKEMFDGFCEELGFEEPDESPVTTLGEETLPLNSEETLPLNSEETSPLNLEETLPLNSEETSPLNLEEKIS</sequence>
<keyword evidence="10 12" id="KW-0472">Membrane</keyword>
<evidence type="ECO:0000256" key="7">
    <source>
        <dbReference type="ARBA" id="ARBA00022949"/>
    </source>
</evidence>
<feature type="region of interest" description="Disordered" evidence="13">
    <location>
        <begin position="401"/>
        <end position="441"/>
    </location>
</feature>
<dbReference type="PANTHER" id="PTHR11893">
    <property type="entry name" value="INNEXIN"/>
    <property type="match status" value="1"/>
</dbReference>
<comment type="caution">
    <text evidence="12">Lacks conserved residue(s) required for the propagation of feature annotation.</text>
</comment>
<keyword evidence="9 12" id="KW-0406">Ion transport</keyword>
<dbReference type="Pfam" id="PF00876">
    <property type="entry name" value="Innexin"/>
    <property type="match status" value="1"/>
</dbReference>
<dbReference type="PANTHER" id="PTHR11893:SF38">
    <property type="entry name" value="INNEXIN INX7"/>
    <property type="match status" value="1"/>
</dbReference>
<feature type="compositionally biased region" description="Polar residues" evidence="13">
    <location>
        <begin position="401"/>
        <end position="418"/>
    </location>
</feature>
<evidence type="ECO:0000256" key="8">
    <source>
        <dbReference type="ARBA" id="ARBA00022989"/>
    </source>
</evidence>
<evidence type="ECO:0000256" key="1">
    <source>
        <dbReference type="ARBA" id="ARBA00004610"/>
    </source>
</evidence>
<reference evidence="14" key="1">
    <citation type="submission" date="2020-11" db="EMBL/GenBank/DDBJ databases">
        <authorList>
            <person name="Tran Van P."/>
        </authorList>
    </citation>
    <scope>NUCLEOTIDE SEQUENCE</scope>
</reference>
<keyword evidence="11 12" id="KW-0407">Ion channel</keyword>
<organism evidence="14">
    <name type="scientific">Timema californicum</name>
    <name type="common">California timema</name>
    <name type="synonym">Walking stick</name>
    <dbReference type="NCBI Taxonomy" id="61474"/>
    <lineage>
        <taxon>Eukaryota</taxon>
        <taxon>Metazoa</taxon>
        <taxon>Ecdysozoa</taxon>
        <taxon>Arthropoda</taxon>
        <taxon>Hexapoda</taxon>
        <taxon>Insecta</taxon>
        <taxon>Pterygota</taxon>
        <taxon>Neoptera</taxon>
        <taxon>Polyneoptera</taxon>
        <taxon>Phasmatodea</taxon>
        <taxon>Timematodea</taxon>
        <taxon>Timematoidea</taxon>
        <taxon>Timematidae</taxon>
        <taxon>Timema</taxon>
    </lineage>
</organism>
<evidence type="ECO:0000256" key="2">
    <source>
        <dbReference type="ARBA" id="ARBA00004651"/>
    </source>
</evidence>
<keyword evidence="4" id="KW-1003">Cell membrane</keyword>
<evidence type="ECO:0000256" key="12">
    <source>
        <dbReference type="RuleBase" id="RU010713"/>
    </source>
</evidence>
<keyword evidence="8 12" id="KW-1133">Transmembrane helix</keyword>
<evidence type="ECO:0000256" key="6">
    <source>
        <dbReference type="ARBA" id="ARBA00022868"/>
    </source>
</evidence>
<dbReference type="PRINTS" id="PR01262">
    <property type="entry name" value="INNEXIN"/>
</dbReference>
<evidence type="ECO:0000256" key="13">
    <source>
        <dbReference type="SAM" id="MobiDB-lite"/>
    </source>
</evidence>
<dbReference type="GO" id="GO:0007602">
    <property type="term" value="P:phototransduction"/>
    <property type="evidence" value="ECO:0007669"/>
    <property type="project" value="TreeGrafter"/>
</dbReference>
<gene>
    <name evidence="12" type="primary">inx</name>
    <name evidence="14" type="ORF">TCMB3V08_LOCUS2313</name>
</gene>
<comment type="similarity">
    <text evidence="12">Belongs to the pannexin family.</text>
</comment>
<evidence type="ECO:0000256" key="10">
    <source>
        <dbReference type="ARBA" id="ARBA00023136"/>
    </source>
</evidence>
<dbReference type="AlphaFoldDB" id="A0A7R9IZB4"/>
<dbReference type="PROSITE" id="PS51013">
    <property type="entry name" value="PANNEXIN"/>
    <property type="match status" value="1"/>
</dbReference>
<protein>
    <recommendedName>
        <fullName evidence="12">Innexin</fullName>
    </recommendedName>
</protein>
<evidence type="ECO:0000256" key="11">
    <source>
        <dbReference type="ARBA" id="ARBA00023303"/>
    </source>
</evidence>
<evidence type="ECO:0000256" key="5">
    <source>
        <dbReference type="ARBA" id="ARBA00022692"/>
    </source>
</evidence>
<keyword evidence="5 12" id="KW-0812">Transmembrane</keyword>
<evidence type="ECO:0000313" key="14">
    <source>
        <dbReference type="EMBL" id="CAD7569578.1"/>
    </source>
</evidence>
<comment type="function">
    <text evidence="12">Structural component of the gap junctions.</text>
</comment>
<keyword evidence="6" id="KW-0303">Gap junction</keyword>
<dbReference type="GO" id="GO:0034220">
    <property type="term" value="P:monoatomic ion transmembrane transport"/>
    <property type="evidence" value="ECO:0007669"/>
    <property type="project" value="UniProtKB-KW"/>
</dbReference>
<evidence type="ECO:0000256" key="3">
    <source>
        <dbReference type="ARBA" id="ARBA00022448"/>
    </source>
</evidence>
<accession>A0A7R9IZB4</accession>
<comment type="subcellular location">
    <subcellularLocation>
        <location evidence="1">Cell junction</location>
        <location evidence="1">Gap junction</location>
    </subcellularLocation>
    <subcellularLocation>
        <location evidence="2 12">Cell membrane</location>
        <topology evidence="2 12">Multi-pass membrane protein</topology>
    </subcellularLocation>
</comment>
<evidence type="ECO:0000256" key="9">
    <source>
        <dbReference type="ARBA" id="ARBA00023065"/>
    </source>
</evidence>
<dbReference type="GO" id="GO:0005921">
    <property type="term" value="C:gap junction"/>
    <property type="evidence" value="ECO:0007669"/>
    <property type="project" value="UniProtKB-SubCell"/>
</dbReference>
<feature type="compositionally biased region" description="Polar residues" evidence="13">
    <location>
        <begin position="425"/>
        <end position="434"/>
    </location>
</feature>